<name>A0A6L2L8E3_TANCI</name>
<organism evidence="1">
    <name type="scientific">Tanacetum cinerariifolium</name>
    <name type="common">Dalmatian daisy</name>
    <name type="synonym">Chrysanthemum cinerariifolium</name>
    <dbReference type="NCBI Taxonomy" id="118510"/>
    <lineage>
        <taxon>Eukaryota</taxon>
        <taxon>Viridiplantae</taxon>
        <taxon>Streptophyta</taxon>
        <taxon>Embryophyta</taxon>
        <taxon>Tracheophyta</taxon>
        <taxon>Spermatophyta</taxon>
        <taxon>Magnoliopsida</taxon>
        <taxon>eudicotyledons</taxon>
        <taxon>Gunneridae</taxon>
        <taxon>Pentapetalae</taxon>
        <taxon>asterids</taxon>
        <taxon>campanulids</taxon>
        <taxon>Asterales</taxon>
        <taxon>Asteraceae</taxon>
        <taxon>Asteroideae</taxon>
        <taxon>Anthemideae</taxon>
        <taxon>Anthemidinae</taxon>
        <taxon>Tanacetum</taxon>
    </lineage>
</organism>
<reference evidence="1" key="1">
    <citation type="journal article" date="2019" name="Sci. Rep.">
        <title>Draft genome of Tanacetum cinerariifolium, the natural source of mosquito coil.</title>
        <authorList>
            <person name="Yamashiro T."/>
            <person name="Shiraishi A."/>
            <person name="Satake H."/>
            <person name="Nakayama K."/>
        </authorList>
    </citation>
    <scope>NUCLEOTIDE SEQUENCE</scope>
</reference>
<sequence>MNLHVLQEGSKEWDEQREVREVMDGTTFLSWRWWWNSWRRRHWEGVLMSSLVRLMNNCFGGMMLIFGLLECFEIEALVDAMEAYDG</sequence>
<protein>
    <submittedName>
        <fullName evidence="1">Uncharacterized protein</fullName>
    </submittedName>
</protein>
<proteinExistence type="predicted"/>
<evidence type="ECO:0000313" key="1">
    <source>
        <dbReference type="EMBL" id="GEU58093.1"/>
    </source>
</evidence>
<accession>A0A6L2L8E3</accession>
<gene>
    <name evidence="1" type="ORF">Tci_030071</name>
</gene>
<dbReference type="EMBL" id="BKCJ010003943">
    <property type="protein sequence ID" value="GEU58093.1"/>
    <property type="molecule type" value="Genomic_DNA"/>
</dbReference>
<comment type="caution">
    <text evidence="1">The sequence shown here is derived from an EMBL/GenBank/DDBJ whole genome shotgun (WGS) entry which is preliminary data.</text>
</comment>
<dbReference type="AlphaFoldDB" id="A0A6L2L8E3"/>